<feature type="domain" description="ATP-grasp" evidence="5">
    <location>
        <begin position="149"/>
        <end position="334"/>
    </location>
</feature>
<keyword evidence="3 4" id="KW-0067">ATP-binding</keyword>
<protein>
    <recommendedName>
        <fullName evidence="5">ATP-grasp domain-containing protein</fullName>
    </recommendedName>
</protein>
<keyword evidence="7" id="KW-1185">Reference proteome</keyword>
<dbReference type="PANTHER" id="PTHR43585:SF2">
    <property type="entry name" value="ATP-GRASP ENZYME FSQD"/>
    <property type="match status" value="1"/>
</dbReference>
<dbReference type="AlphaFoldDB" id="A0A1I1ZC29"/>
<dbReference type="SUPFAM" id="SSF56059">
    <property type="entry name" value="Glutathione synthetase ATP-binding domain-like"/>
    <property type="match status" value="1"/>
</dbReference>
<dbReference type="GO" id="GO:0046872">
    <property type="term" value="F:metal ion binding"/>
    <property type="evidence" value="ECO:0007669"/>
    <property type="project" value="InterPro"/>
</dbReference>
<organism evidence="6 7">
    <name type="scientific">Dyella marensis</name>
    <dbReference type="NCBI Taxonomy" id="500610"/>
    <lineage>
        <taxon>Bacteria</taxon>
        <taxon>Pseudomonadati</taxon>
        <taxon>Pseudomonadota</taxon>
        <taxon>Gammaproteobacteria</taxon>
        <taxon>Lysobacterales</taxon>
        <taxon>Rhodanobacteraceae</taxon>
        <taxon>Dyella</taxon>
    </lineage>
</organism>
<evidence type="ECO:0000256" key="2">
    <source>
        <dbReference type="ARBA" id="ARBA00022741"/>
    </source>
</evidence>
<dbReference type="STRING" id="500610.SAMN02799615_00676"/>
<dbReference type="InterPro" id="IPR052032">
    <property type="entry name" value="ATP-dep_AA_Ligase"/>
</dbReference>
<dbReference type="PROSITE" id="PS50975">
    <property type="entry name" value="ATP_GRASP"/>
    <property type="match status" value="1"/>
</dbReference>
<dbReference type="EMBL" id="FONH01000002">
    <property type="protein sequence ID" value="SFE29257.1"/>
    <property type="molecule type" value="Genomic_DNA"/>
</dbReference>
<dbReference type="Gene3D" id="3.30.470.20">
    <property type="entry name" value="ATP-grasp fold, B domain"/>
    <property type="match status" value="1"/>
</dbReference>
<proteinExistence type="predicted"/>
<name>A0A1I1ZC29_9GAMM</name>
<evidence type="ECO:0000259" key="5">
    <source>
        <dbReference type="PROSITE" id="PS50975"/>
    </source>
</evidence>
<accession>A0A1I1ZC29</accession>
<evidence type="ECO:0000256" key="3">
    <source>
        <dbReference type="ARBA" id="ARBA00022840"/>
    </source>
</evidence>
<dbReference type="PANTHER" id="PTHR43585">
    <property type="entry name" value="FUMIPYRROLE BIOSYNTHESIS PROTEIN C"/>
    <property type="match status" value="1"/>
</dbReference>
<evidence type="ECO:0000256" key="1">
    <source>
        <dbReference type="ARBA" id="ARBA00022598"/>
    </source>
</evidence>
<evidence type="ECO:0000256" key="4">
    <source>
        <dbReference type="PROSITE-ProRule" id="PRU00409"/>
    </source>
</evidence>
<sequence>MARAILRIGRHTHPLARCALLQYTDASMTENLSPLVILTHVRHAAVTEGFLPAAHRLGLPVVLLTDHRLEHLEYFGAEPQHAPQQIIECDVFNPLGVIDVLHGAGIRPVAVFSNSDHLQTSTALVAEAFGLPGKPWRVCYAAKNKAAMRERLRSLGLPTPWFESLMPGQAVPAHAPWPLIAKPREGVASLDVQLCANPGELQHYLQAFWQRHPGRAVLLEEFLHGPLFTLETLSDRKQTQAVGGFDVTLSDPPHFIELEARWNGPAGLRQRQQALAQVLAFGVDFGVCHSEFILTERGPVLVEINYRSIGDGREFMLDRMFGQRWFEGILRLHLGQPLAPPQPSSEHALVRYYVAREEGRLLQISDDQARQHERAHVAYRRLRQQGDEIRLSRSNKDYLGVLSIVAETEHDLGQALHAVEPELHWQIMQGAEA</sequence>
<dbReference type="Proteomes" id="UP000199477">
    <property type="component" value="Unassembled WGS sequence"/>
</dbReference>
<keyword evidence="1" id="KW-0436">Ligase</keyword>
<keyword evidence="2 4" id="KW-0547">Nucleotide-binding</keyword>
<reference evidence="7" key="1">
    <citation type="submission" date="2016-10" db="EMBL/GenBank/DDBJ databases">
        <authorList>
            <person name="Varghese N."/>
            <person name="Submissions S."/>
        </authorList>
    </citation>
    <scope>NUCLEOTIDE SEQUENCE [LARGE SCALE GENOMIC DNA]</scope>
    <source>
        <strain evidence="7">UNC178MFTsu3.1</strain>
    </source>
</reference>
<evidence type="ECO:0000313" key="7">
    <source>
        <dbReference type="Proteomes" id="UP000199477"/>
    </source>
</evidence>
<evidence type="ECO:0000313" key="6">
    <source>
        <dbReference type="EMBL" id="SFE29257.1"/>
    </source>
</evidence>
<dbReference type="GO" id="GO:0016874">
    <property type="term" value="F:ligase activity"/>
    <property type="evidence" value="ECO:0007669"/>
    <property type="project" value="UniProtKB-KW"/>
</dbReference>
<dbReference type="InterPro" id="IPR011761">
    <property type="entry name" value="ATP-grasp"/>
</dbReference>
<gene>
    <name evidence="6" type="ORF">SAMN02799615_00676</name>
</gene>
<dbReference type="GO" id="GO:0005524">
    <property type="term" value="F:ATP binding"/>
    <property type="evidence" value="ECO:0007669"/>
    <property type="project" value="UniProtKB-UniRule"/>
</dbReference>